<keyword evidence="1" id="KW-1133">Transmembrane helix</keyword>
<dbReference type="Proteomes" id="UP001401887">
    <property type="component" value="Unassembled WGS sequence"/>
</dbReference>
<dbReference type="PANTHER" id="PTHR36833">
    <property type="entry name" value="SLR0610 PROTEIN-RELATED"/>
    <property type="match status" value="1"/>
</dbReference>
<name>A0ABP9W4P8_9DEIO</name>
<keyword evidence="1" id="KW-0812">Transmembrane</keyword>
<organism evidence="2 3">
    <name type="scientific">Deinococcus carri</name>
    <dbReference type="NCBI Taxonomy" id="1211323"/>
    <lineage>
        <taxon>Bacteria</taxon>
        <taxon>Thermotogati</taxon>
        <taxon>Deinococcota</taxon>
        <taxon>Deinococci</taxon>
        <taxon>Deinococcales</taxon>
        <taxon>Deinococcaceae</taxon>
        <taxon>Deinococcus</taxon>
    </lineage>
</organism>
<evidence type="ECO:0008006" key="4">
    <source>
        <dbReference type="Google" id="ProtNLM"/>
    </source>
</evidence>
<comment type="caution">
    <text evidence="2">The sequence shown here is derived from an EMBL/GenBank/DDBJ whole genome shotgun (WGS) entry which is preliminary data.</text>
</comment>
<dbReference type="EMBL" id="BAABRP010000002">
    <property type="protein sequence ID" value="GAA5512340.1"/>
    <property type="molecule type" value="Genomic_DNA"/>
</dbReference>
<dbReference type="PANTHER" id="PTHR36833:SF1">
    <property type="entry name" value="INTEGRAL MEMBRANE TRANSPORT PROTEIN"/>
    <property type="match status" value="1"/>
</dbReference>
<reference evidence="2 3" key="1">
    <citation type="submission" date="2024-02" db="EMBL/GenBank/DDBJ databases">
        <title>Deinococcus carri NBRC 110142.</title>
        <authorList>
            <person name="Ichikawa N."/>
            <person name="Katano-Makiyama Y."/>
            <person name="Hidaka K."/>
        </authorList>
    </citation>
    <scope>NUCLEOTIDE SEQUENCE [LARGE SCALE GENOMIC DNA]</scope>
    <source>
        <strain evidence="2 3">NBRC 110142</strain>
    </source>
</reference>
<protein>
    <recommendedName>
        <fullName evidence="4">ABC transporter permease</fullName>
    </recommendedName>
</protein>
<accession>A0ABP9W4P8</accession>
<evidence type="ECO:0000313" key="2">
    <source>
        <dbReference type="EMBL" id="GAA5512340.1"/>
    </source>
</evidence>
<evidence type="ECO:0000313" key="3">
    <source>
        <dbReference type="Proteomes" id="UP001401887"/>
    </source>
</evidence>
<feature type="transmembrane region" description="Helical" evidence="1">
    <location>
        <begin position="203"/>
        <end position="225"/>
    </location>
</feature>
<feature type="transmembrane region" description="Helical" evidence="1">
    <location>
        <begin position="146"/>
        <end position="167"/>
    </location>
</feature>
<keyword evidence="1" id="KW-0472">Membrane</keyword>
<feature type="transmembrane region" description="Helical" evidence="1">
    <location>
        <begin position="63"/>
        <end position="83"/>
    </location>
</feature>
<dbReference type="Pfam" id="PF06182">
    <property type="entry name" value="ABC2_membrane_6"/>
    <property type="match status" value="1"/>
</dbReference>
<evidence type="ECO:0000256" key="1">
    <source>
        <dbReference type="SAM" id="Phobius"/>
    </source>
</evidence>
<dbReference type="InterPro" id="IPR010390">
    <property type="entry name" value="ABC-2_transporter-like"/>
</dbReference>
<feature type="transmembrane region" description="Helical" evidence="1">
    <location>
        <begin position="231"/>
        <end position="251"/>
    </location>
</feature>
<keyword evidence="3" id="KW-1185">Reference proteome</keyword>
<sequence length="263" mass="28903">MRRQLALTLAYVSMLAKARLSYRADFLVQVGSDLLLQAVDLAFLAVVFTRVKALAGWSFEEALFIYGFFLIPFALFNASFAALSEVGGRYVVGGELDRVLTRPLGSLLQVQLELLRPQALNGVVLGLVVLRVASARLGFTWSPADLLMAVTGVIGAWLVYGGLWVAVASTSFWTQERGIGFFPVFYNTINFSRYPLTLYPGALRFLLTFVLPYAFMAFYPAAGLLRGEYTLFGWLTLPVGLVVFGIGLLVWQRGLARYEGAGA</sequence>
<proteinExistence type="predicted"/>
<gene>
    <name evidence="2" type="ORF">Dcar01_01054</name>
</gene>